<comment type="caution">
    <text evidence="10">The sequence shown here is derived from an EMBL/GenBank/DDBJ whole genome shotgun (WGS) entry which is preliminary data.</text>
</comment>
<evidence type="ECO:0000256" key="1">
    <source>
        <dbReference type="ARBA" id="ARBA00005380"/>
    </source>
</evidence>
<evidence type="ECO:0000313" key="11">
    <source>
        <dbReference type="Proteomes" id="UP000216797"/>
    </source>
</evidence>
<keyword evidence="2 8" id="KW-0808">Transferase</keyword>
<evidence type="ECO:0000256" key="5">
    <source>
        <dbReference type="ARBA" id="ARBA00022777"/>
    </source>
</evidence>
<evidence type="ECO:0000256" key="4">
    <source>
        <dbReference type="ARBA" id="ARBA00022741"/>
    </source>
</evidence>
<dbReference type="AlphaFoldDB" id="A0A267HQI3"/>
<dbReference type="Pfam" id="PF00294">
    <property type="entry name" value="PfkB"/>
    <property type="match status" value="1"/>
</dbReference>
<dbReference type="GO" id="GO:0005524">
    <property type="term" value="F:ATP binding"/>
    <property type="evidence" value="ECO:0007669"/>
    <property type="project" value="UniProtKB-KW"/>
</dbReference>
<protein>
    <recommendedName>
        <fullName evidence="7 8">Tagatose-6-phosphate kinase</fullName>
        <ecNumber evidence="7 8">2.7.1.144</ecNumber>
    </recommendedName>
</protein>
<comment type="similarity">
    <text evidence="1">Belongs to the carbohydrate kinase pfkB family.</text>
</comment>
<dbReference type="GO" id="GO:0019512">
    <property type="term" value="P:lactose catabolic process via tagatose-6-phosphate"/>
    <property type="evidence" value="ECO:0007669"/>
    <property type="project" value="InterPro"/>
</dbReference>
<dbReference type="EC" id="2.7.1.144" evidence="7 8"/>
<evidence type="ECO:0000256" key="8">
    <source>
        <dbReference type="PIRNR" id="PIRNR000535"/>
    </source>
</evidence>
<proteinExistence type="inferred from homology"/>
<dbReference type="GO" id="GO:0044281">
    <property type="term" value="P:small molecule metabolic process"/>
    <property type="evidence" value="ECO:0007669"/>
    <property type="project" value="UniProtKB-ARBA"/>
</dbReference>
<dbReference type="RefSeq" id="WP_010746318.1">
    <property type="nucleotide sequence ID" value="NZ_LHUG01000022.1"/>
</dbReference>
<dbReference type="Proteomes" id="UP000216797">
    <property type="component" value="Unassembled WGS sequence"/>
</dbReference>
<dbReference type="CDD" id="cd01164">
    <property type="entry name" value="FruK_PfkB_like"/>
    <property type="match status" value="1"/>
</dbReference>
<evidence type="ECO:0000313" key="10">
    <source>
        <dbReference type="EMBL" id="PAA99777.1"/>
    </source>
</evidence>
<dbReference type="Gene3D" id="3.40.1190.20">
    <property type="match status" value="1"/>
</dbReference>
<dbReference type="PROSITE" id="PS00584">
    <property type="entry name" value="PFKB_KINASES_2"/>
    <property type="match status" value="1"/>
</dbReference>
<reference evidence="10 11" key="1">
    <citation type="submission" date="2015-08" db="EMBL/GenBank/DDBJ databases">
        <title>Enterococcus genome sequence.</title>
        <authorList>
            <person name="Acedo J.Z."/>
            <person name="Vederas J.C."/>
        </authorList>
    </citation>
    <scope>NUCLEOTIDE SEQUENCE [LARGE SCALE GENOMIC DNA]</scope>
    <source>
        <strain evidence="10 11">49</strain>
    </source>
</reference>
<dbReference type="InterPro" id="IPR017583">
    <property type="entry name" value="Tagatose/fructose_Pkinase"/>
</dbReference>
<name>A0A267HQI3_9ENTE</name>
<dbReference type="EMBL" id="LHUG01000022">
    <property type="protein sequence ID" value="PAA99777.1"/>
    <property type="molecule type" value="Genomic_DNA"/>
</dbReference>
<dbReference type="GO" id="GO:0008443">
    <property type="term" value="F:phosphofructokinase activity"/>
    <property type="evidence" value="ECO:0007669"/>
    <property type="project" value="TreeGrafter"/>
</dbReference>
<dbReference type="PANTHER" id="PTHR46566:SF5">
    <property type="entry name" value="1-PHOSPHOFRUCTOKINASE"/>
    <property type="match status" value="1"/>
</dbReference>
<dbReference type="UniPathway" id="UPA00704">
    <property type="reaction ID" value="UER00715"/>
</dbReference>
<evidence type="ECO:0000259" key="9">
    <source>
        <dbReference type="Pfam" id="PF00294"/>
    </source>
</evidence>
<dbReference type="InterPro" id="IPR029056">
    <property type="entry name" value="Ribokinase-like"/>
</dbReference>
<dbReference type="GO" id="GO:0005829">
    <property type="term" value="C:cytosol"/>
    <property type="evidence" value="ECO:0007669"/>
    <property type="project" value="TreeGrafter"/>
</dbReference>
<keyword evidence="3 8" id="KW-0423">Lactose metabolism</keyword>
<comment type="pathway">
    <text evidence="8">Carbohydrate metabolism; D-tagatose 6-phosphate degradation; D-glyceraldehyde 3-phosphate and glycerone phosphate from D-tagatose 6-phosphate: step 1/2.</text>
</comment>
<dbReference type="NCBIfam" id="TIGR03168">
    <property type="entry name" value="1-PFK"/>
    <property type="match status" value="1"/>
</dbReference>
<dbReference type="InterPro" id="IPR005926">
    <property type="entry name" value="LacC"/>
</dbReference>
<sequence length="318" mass="35141">MIVTVTMNPSIDISYSLDRLNINTVNRTNQVTKTAGGKGLNVARVIHDLQGDVLATGMLGGIHGAFITSELEKAEIKHDFVTIKEETRNSIAVLHEGNQTEILESGPIVSEDEQAKFSDKFRELLDLAEIITISGSLPKGLPHDFYQQLVQAAQAHGVKVLLDTSGVSLEKVLSSQNKPYMIKPNLEELENLLEKTFSLEHLEDIQLALVEPLFKGIEWIIVSLGKEGAIAKHRDMFYRVTIPEINVLNPVGSGDATIAGFAYAMTKKLNPYEILRMCMATGMANARERITGHVDLANVKNYFSKVEVKKSRDSLINN</sequence>
<dbReference type="SUPFAM" id="SSF53613">
    <property type="entry name" value="Ribokinase-like"/>
    <property type="match status" value="1"/>
</dbReference>
<keyword evidence="6 8" id="KW-0067">ATP-binding</keyword>
<feature type="domain" description="Carbohydrate kinase PfkB" evidence="9">
    <location>
        <begin position="7"/>
        <end position="289"/>
    </location>
</feature>
<keyword evidence="5 10" id="KW-0418">Kinase</keyword>
<dbReference type="PIRSF" id="PIRSF000535">
    <property type="entry name" value="1PFK/6PFK/LacC"/>
    <property type="match status" value="1"/>
</dbReference>
<accession>A0A267HQI3</accession>
<evidence type="ECO:0000256" key="6">
    <source>
        <dbReference type="ARBA" id="ARBA00022840"/>
    </source>
</evidence>
<comment type="similarity">
    <text evidence="8">Belongs to the carbohydrate kinase PfkB family. LacC subfamily.</text>
</comment>
<dbReference type="GO" id="GO:2001059">
    <property type="term" value="P:D-tagatose 6-phosphate catabolic process"/>
    <property type="evidence" value="ECO:0007669"/>
    <property type="project" value="UniProtKB-UniPathway"/>
</dbReference>
<evidence type="ECO:0000256" key="3">
    <source>
        <dbReference type="ARBA" id="ARBA00022736"/>
    </source>
</evidence>
<keyword evidence="11" id="KW-1185">Reference proteome</keyword>
<dbReference type="NCBIfam" id="TIGR01231">
    <property type="entry name" value="lacC"/>
    <property type="match status" value="1"/>
</dbReference>
<keyword evidence="4 8" id="KW-0547">Nucleotide-binding</keyword>
<dbReference type="InterPro" id="IPR011611">
    <property type="entry name" value="PfkB_dom"/>
</dbReference>
<organism evidence="10 11">
    <name type="scientific">Enterococcus canintestini</name>
    <dbReference type="NCBI Taxonomy" id="317010"/>
    <lineage>
        <taxon>Bacteria</taxon>
        <taxon>Bacillati</taxon>
        <taxon>Bacillota</taxon>
        <taxon>Bacilli</taxon>
        <taxon>Lactobacillales</taxon>
        <taxon>Enterococcaceae</taxon>
        <taxon>Enterococcus</taxon>
    </lineage>
</organism>
<dbReference type="PANTHER" id="PTHR46566">
    <property type="entry name" value="1-PHOSPHOFRUCTOKINASE-RELATED"/>
    <property type="match status" value="1"/>
</dbReference>
<comment type="catalytic activity">
    <reaction evidence="8">
        <text>D-tagatofuranose 6-phosphate + ATP = D-tagatofuranose 1,6-bisphosphate + ADP + H(+)</text>
        <dbReference type="Rhea" id="RHEA:12420"/>
        <dbReference type="ChEBI" id="CHEBI:15378"/>
        <dbReference type="ChEBI" id="CHEBI:30616"/>
        <dbReference type="ChEBI" id="CHEBI:58694"/>
        <dbReference type="ChEBI" id="CHEBI:58695"/>
        <dbReference type="ChEBI" id="CHEBI:456216"/>
        <dbReference type="EC" id="2.7.1.144"/>
    </reaction>
</comment>
<gene>
    <name evidence="10" type="ORF">AKL21_12815</name>
</gene>
<dbReference type="InterPro" id="IPR002173">
    <property type="entry name" value="Carboh/pur_kinase_PfkB_CS"/>
</dbReference>
<evidence type="ECO:0000256" key="7">
    <source>
        <dbReference type="NCBIfam" id="TIGR01231"/>
    </source>
</evidence>
<dbReference type="FunFam" id="3.40.1190.20:FF:000001">
    <property type="entry name" value="Phosphofructokinase"/>
    <property type="match status" value="1"/>
</dbReference>
<dbReference type="GO" id="GO:0009024">
    <property type="term" value="F:tagatose-6-phosphate kinase activity"/>
    <property type="evidence" value="ECO:0007669"/>
    <property type="project" value="UniProtKB-UniRule"/>
</dbReference>
<evidence type="ECO:0000256" key="2">
    <source>
        <dbReference type="ARBA" id="ARBA00022679"/>
    </source>
</evidence>